<dbReference type="RefSeq" id="WP_343801354.1">
    <property type="nucleotide sequence ID" value="NZ_BAAADJ010000057.1"/>
</dbReference>
<keyword evidence="1" id="KW-1133">Transmembrane helix</keyword>
<feature type="transmembrane region" description="Helical" evidence="1">
    <location>
        <begin position="52"/>
        <end position="73"/>
    </location>
</feature>
<keyword evidence="3" id="KW-1185">Reference proteome</keyword>
<comment type="caution">
    <text evidence="2">The sequence shown here is derived from an EMBL/GenBank/DDBJ whole genome shotgun (WGS) entry which is preliminary data.</text>
</comment>
<feature type="transmembrane region" description="Helical" evidence="1">
    <location>
        <begin position="12"/>
        <end position="32"/>
    </location>
</feature>
<feature type="transmembrane region" description="Helical" evidence="1">
    <location>
        <begin position="80"/>
        <end position="104"/>
    </location>
</feature>
<accession>A0ABN0WJS0</accession>
<organism evidence="2 3">
    <name type="scientific">Bacillus carboniphilus</name>
    <dbReference type="NCBI Taxonomy" id="86663"/>
    <lineage>
        <taxon>Bacteria</taxon>
        <taxon>Bacillati</taxon>
        <taxon>Bacillota</taxon>
        <taxon>Bacilli</taxon>
        <taxon>Bacillales</taxon>
        <taxon>Bacillaceae</taxon>
        <taxon>Bacillus</taxon>
    </lineage>
</organism>
<dbReference type="Proteomes" id="UP001500782">
    <property type="component" value="Unassembled WGS sequence"/>
</dbReference>
<name>A0ABN0WJS0_9BACI</name>
<evidence type="ECO:0000256" key="1">
    <source>
        <dbReference type="SAM" id="Phobius"/>
    </source>
</evidence>
<evidence type="ECO:0000313" key="3">
    <source>
        <dbReference type="Proteomes" id="UP001500782"/>
    </source>
</evidence>
<evidence type="ECO:0000313" key="2">
    <source>
        <dbReference type="EMBL" id="GAA0340017.1"/>
    </source>
</evidence>
<keyword evidence="1" id="KW-0812">Transmembrane</keyword>
<keyword evidence="1" id="KW-0472">Membrane</keyword>
<protein>
    <submittedName>
        <fullName evidence="2">Uncharacterized protein</fullName>
    </submittedName>
</protein>
<reference evidence="2 3" key="1">
    <citation type="journal article" date="2019" name="Int. J. Syst. Evol. Microbiol.">
        <title>The Global Catalogue of Microorganisms (GCM) 10K type strain sequencing project: providing services to taxonomists for standard genome sequencing and annotation.</title>
        <authorList>
            <consortium name="The Broad Institute Genomics Platform"/>
            <consortium name="The Broad Institute Genome Sequencing Center for Infectious Disease"/>
            <person name="Wu L."/>
            <person name="Ma J."/>
        </authorList>
    </citation>
    <scope>NUCLEOTIDE SEQUENCE [LARGE SCALE GENOMIC DNA]</scope>
    <source>
        <strain evidence="2 3">JCM 9731</strain>
    </source>
</reference>
<dbReference type="EMBL" id="BAAADJ010000057">
    <property type="protein sequence ID" value="GAA0340017.1"/>
    <property type="molecule type" value="Genomic_DNA"/>
</dbReference>
<proteinExistence type="predicted"/>
<gene>
    <name evidence="2" type="ORF">GCM10008967_33010</name>
</gene>
<sequence length="201" mass="22148">MHNEDQRKVITVVIGIMVSLSALVWAMLGPAIKQTIFMPRDAFFFGTEGTSVLLSMAGLFVLGVSIVLLAIAFKNKKFKWGLFSSLLVISLGLLVVSFDDYFYYTPKGIHNNNLTSIGTKVTEWDEVASLTSVYVKGESGRQTPQSLIFELKNGEKIIRTLSGQLILARDQISDTLMAMGGKSIIQILDAKGNVLEEYSDM</sequence>